<evidence type="ECO:0000256" key="1">
    <source>
        <dbReference type="SAM" id="Coils"/>
    </source>
</evidence>
<dbReference type="InterPro" id="IPR057326">
    <property type="entry name" value="KR_dom"/>
</dbReference>
<dbReference type="GO" id="GO:0006633">
    <property type="term" value="P:fatty acid biosynthetic process"/>
    <property type="evidence" value="ECO:0007669"/>
    <property type="project" value="TreeGrafter"/>
</dbReference>
<feature type="non-terminal residue" evidence="3">
    <location>
        <position position="1"/>
    </location>
</feature>
<organism evidence="3 4">
    <name type="scientific">Operophtera brumata</name>
    <name type="common">Winter moth</name>
    <name type="synonym">Phalaena brumata</name>
    <dbReference type="NCBI Taxonomy" id="104452"/>
    <lineage>
        <taxon>Eukaryota</taxon>
        <taxon>Metazoa</taxon>
        <taxon>Ecdysozoa</taxon>
        <taxon>Arthropoda</taxon>
        <taxon>Hexapoda</taxon>
        <taxon>Insecta</taxon>
        <taxon>Pterygota</taxon>
        <taxon>Neoptera</taxon>
        <taxon>Endopterygota</taxon>
        <taxon>Lepidoptera</taxon>
        <taxon>Glossata</taxon>
        <taxon>Ditrysia</taxon>
        <taxon>Geometroidea</taxon>
        <taxon>Geometridae</taxon>
        <taxon>Larentiinae</taxon>
        <taxon>Operophtera</taxon>
    </lineage>
</organism>
<dbReference type="InterPro" id="IPR050091">
    <property type="entry name" value="PKS_NRPS_Biosynth_Enz"/>
</dbReference>
<dbReference type="SUPFAM" id="SSF51735">
    <property type="entry name" value="NAD(P)-binding Rossmann-fold domains"/>
    <property type="match status" value="1"/>
</dbReference>
<evidence type="ECO:0000313" key="3">
    <source>
        <dbReference type="EMBL" id="KOB76329.1"/>
    </source>
</evidence>
<evidence type="ECO:0000259" key="2">
    <source>
        <dbReference type="SMART" id="SM00822"/>
    </source>
</evidence>
<dbReference type="Proteomes" id="UP000037510">
    <property type="component" value="Unassembled WGS sequence"/>
</dbReference>
<dbReference type="STRING" id="104452.A0A0L7LLV0"/>
<accession>A0A0L7LLV0</accession>
<dbReference type="InterPro" id="IPR029058">
    <property type="entry name" value="AB_hydrolase_fold"/>
</dbReference>
<dbReference type="EMBL" id="JTDY01000651">
    <property type="protein sequence ID" value="KOB76329.1"/>
    <property type="molecule type" value="Genomic_DNA"/>
</dbReference>
<reference evidence="3 4" key="1">
    <citation type="journal article" date="2015" name="Genome Biol. Evol.">
        <title>The genome of winter moth (Operophtera brumata) provides a genomic perspective on sexual dimorphism and phenology.</title>
        <authorList>
            <person name="Derks M.F."/>
            <person name="Smit S."/>
            <person name="Salis L."/>
            <person name="Schijlen E."/>
            <person name="Bossers A."/>
            <person name="Mateman C."/>
            <person name="Pijl A.S."/>
            <person name="de Ridder D."/>
            <person name="Groenen M.A."/>
            <person name="Visser M.E."/>
            <person name="Megens H.J."/>
        </authorList>
    </citation>
    <scope>NUCLEOTIDE SEQUENCE [LARGE SCALE GENOMIC DNA]</scope>
    <source>
        <strain evidence="3">WM2013NL</strain>
        <tissue evidence="3">Head and thorax</tissue>
    </source>
</reference>
<sequence length="431" mass="47816">YICHEDHVYIIVGGLGGFGLELADWLIMRGARKLLLTSRRGISNGYQSSRLRDFVVFSSVSCGRGNAGQTNYGLSNSVMERICEWRKKLGLPALAVQWGAVGDVGLVADMQDDDVQLEIGGTLQQRISSCLLALDKFMKQDAAIVSSIVVAEKKAGGSGCGSIVDAGEEAIHVMERVMFMLPGLEGCAAVLEPLCKRLKIKVCILQLGVEHKAENLDQMVNRLHQVKSAFTVSSLSLNGTVFCLDGAPDFLYAILTMTITFKNDIQLQNSLLCHTIDIIAPNNDVTKELMEKLNEIENYEERVEYAIKLSPVQSKYSNKFIADIAEACFDRLKVVHNYNPKTIKKLKSPIILLRPKENPPYVVVEENYGLDKYTESNITVHYLEGNHVSIIENKDCANIINRVLIDSDKDSGKVDENVVTSMVENQRELQV</sequence>
<comment type="caution">
    <text evidence="3">The sequence shown here is derived from an EMBL/GenBank/DDBJ whole genome shotgun (WGS) entry which is preliminary data.</text>
</comment>
<keyword evidence="1" id="KW-0175">Coiled coil</keyword>
<feature type="coiled-coil region" evidence="1">
    <location>
        <begin position="282"/>
        <end position="309"/>
    </location>
</feature>
<dbReference type="GO" id="GO:0004312">
    <property type="term" value="F:fatty acid synthase activity"/>
    <property type="evidence" value="ECO:0007669"/>
    <property type="project" value="TreeGrafter"/>
</dbReference>
<name>A0A0L7LLV0_OPEBR</name>
<proteinExistence type="predicted"/>
<dbReference type="PANTHER" id="PTHR43775">
    <property type="entry name" value="FATTY ACID SYNTHASE"/>
    <property type="match status" value="1"/>
</dbReference>
<dbReference type="Gene3D" id="3.40.50.720">
    <property type="entry name" value="NAD(P)-binding Rossmann-like Domain"/>
    <property type="match status" value="2"/>
</dbReference>
<evidence type="ECO:0000313" key="4">
    <source>
        <dbReference type="Proteomes" id="UP000037510"/>
    </source>
</evidence>
<dbReference type="InterPro" id="IPR036291">
    <property type="entry name" value="NAD(P)-bd_dom_sf"/>
</dbReference>
<dbReference type="SMART" id="SM00822">
    <property type="entry name" value="PKS_KR"/>
    <property type="match status" value="1"/>
</dbReference>
<gene>
    <name evidence="3" type="ORF">OBRU01_06416</name>
</gene>
<feature type="domain" description="Ketoreductase" evidence="2">
    <location>
        <begin position="7"/>
        <end position="104"/>
    </location>
</feature>
<dbReference type="PANTHER" id="PTHR43775:SF23">
    <property type="entry name" value="FATTY ACID SYNTHASE 3"/>
    <property type="match status" value="1"/>
</dbReference>
<dbReference type="AlphaFoldDB" id="A0A0L7LLV0"/>
<dbReference type="SUPFAM" id="SSF53474">
    <property type="entry name" value="alpha/beta-Hydrolases"/>
    <property type="match status" value="1"/>
</dbReference>
<dbReference type="Gene3D" id="3.40.50.1820">
    <property type="entry name" value="alpha/beta hydrolase"/>
    <property type="match status" value="1"/>
</dbReference>
<keyword evidence="4" id="KW-1185">Reference proteome</keyword>
<dbReference type="InterPro" id="IPR013968">
    <property type="entry name" value="PKS_KR"/>
</dbReference>
<protein>
    <recommendedName>
        <fullName evidence="2">Ketoreductase domain-containing protein</fullName>
    </recommendedName>
</protein>
<dbReference type="Pfam" id="PF08659">
    <property type="entry name" value="KR"/>
    <property type="match status" value="2"/>
</dbReference>